<keyword evidence="5 7" id="KW-1133">Transmembrane helix</keyword>
<name>A0ABV4XT42_9CYAN</name>
<evidence type="ECO:0000256" key="3">
    <source>
        <dbReference type="ARBA" id="ARBA00022475"/>
    </source>
</evidence>
<evidence type="ECO:0000256" key="5">
    <source>
        <dbReference type="ARBA" id="ARBA00022989"/>
    </source>
</evidence>
<feature type="transmembrane region" description="Helical" evidence="7">
    <location>
        <begin position="36"/>
        <end position="58"/>
    </location>
</feature>
<dbReference type="Proteomes" id="UP001576784">
    <property type="component" value="Unassembled WGS sequence"/>
</dbReference>
<comment type="subcellular location">
    <subcellularLocation>
        <location evidence="1">Cell membrane</location>
        <topology evidence="1">Multi-pass membrane protein</topology>
    </subcellularLocation>
</comment>
<dbReference type="InterPro" id="IPR032808">
    <property type="entry name" value="DoxX"/>
</dbReference>
<evidence type="ECO:0000256" key="1">
    <source>
        <dbReference type="ARBA" id="ARBA00004651"/>
    </source>
</evidence>
<feature type="transmembrane region" description="Helical" evidence="7">
    <location>
        <begin position="154"/>
        <end position="179"/>
    </location>
</feature>
<gene>
    <name evidence="8" type="ORF">ACE1CI_18295</name>
</gene>
<evidence type="ECO:0000256" key="4">
    <source>
        <dbReference type="ARBA" id="ARBA00022692"/>
    </source>
</evidence>
<reference evidence="8 9" key="1">
    <citation type="submission" date="2024-09" db="EMBL/GenBank/DDBJ databases">
        <title>Floridaenema gen nov. (Aerosakkonemataceae, Aerosakkonematales ord. nov., Cyanobacteria) from benthic tropical and subtropical fresh waters, with the description of four new species.</title>
        <authorList>
            <person name="Moretto J.A."/>
            <person name="Berthold D.E."/>
            <person name="Lefler F.W."/>
            <person name="Huang I.-S."/>
            <person name="Laughinghouse H. IV."/>
        </authorList>
    </citation>
    <scope>NUCLEOTIDE SEQUENCE [LARGE SCALE GENOMIC DNA]</scope>
    <source>
        <strain evidence="8 9">BLCC-F50</strain>
    </source>
</reference>
<dbReference type="EMBL" id="JBHFNR010000131">
    <property type="protein sequence ID" value="MFB2894863.1"/>
    <property type="molecule type" value="Genomic_DNA"/>
</dbReference>
<protein>
    <submittedName>
        <fullName evidence="8">DoxX family protein</fullName>
    </submittedName>
</protein>
<sequence length="180" mass="19438">MIYKFAIGLTSALLLANSKASHLLGLNLLSHLYFGFPSGIRGIILLLLRVGTGILFMLHGYPKITHLKQWASSLKMPVFLCFLSALSMFGGGACLILGLLTPLVSIAILGSMVFAAYLEIKQGLPFVASDPYLIPEGQYEGPNGKGEPPSWEKAFMYCLMLITIAVLGPGIFSIDALLFK</sequence>
<keyword evidence="6 7" id="KW-0472">Membrane</keyword>
<dbReference type="PANTHER" id="PTHR33452:SF1">
    <property type="entry name" value="INNER MEMBRANE PROTEIN YPHA-RELATED"/>
    <property type="match status" value="1"/>
</dbReference>
<dbReference type="Pfam" id="PF07681">
    <property type="entry name" value="DoxX"/>
    <property type="match status" value="1"/>
</dbReference>
<keyword evidence="9" id="KW-1185">Reference proteome</keyword>
<dbReference type="InterPro" id="IPR051907">
    <property type="entry name" value="DoxX-like_oxidoreductase"/>
</dbReference>
<dbReference type="PANTHER" id="PTHR33452">
    <property type="entry name" value="OXIDOREDUCTASE CATD-RELATED"/>
    <property type="match status" value="1"/>
</dbReference>
<dbReference type="RefSeq" id="WP_413264504.1">
    <property type="nucleotide sequence ID" value="NZ_JBHFNR010000131.1"/>
</dbReference>
<accession>A0ABV4XT42</accession>
<organism evidence="8 9">
    <name type="scientific">Floridaenema flaviceps BLCC-F50</name>
    <dbReference type="NCBI Taxonomy" id="3153642"/>
    <lineage>
        <taxon>Bacteria</taxon>
        <taxon>Bacillati</taxon>
        <taxon>Cyanobacteriota</taxon>
        <taxon>Cyanophyceae</taxon>
        <taxon>Oscillatoriophycideae</taxon>
        <taxon>Aerosakkonematales</taxon>
        <taxon>Aerosakkonemataceae</taxon>
        <taxon>Floridanema</taxon>
        <taxon>Floridanema flaviceps</taxon>
    </lineage>
</organism>
<comment type="caution">
    <text evidence="8">The sequence shown here is derived from an EMBL/GenBank/DDBJ whole genome shotgun (WGS) entry which is preliminary data.</text>
</comment>
<keyword evidence="4 7" id="KW-0812">Transmembrane</keyword>
<evidence type="ECO:0000256" key="6">
    <source>
        <dbReference type="ARBA" id="ARBA00023136"/>
    </source>
</evidence>
<evidence type="ECO:0000256" key="7">
    <source>
        <dbReference type="SAM" id="Phobius"/>
    </source>
</evidence>
<feature type="transmembrane region" description="Helical" evidence="7">
    <location>
        <begin position="79"/>
        <end position="109"/>
    </location>
</feature>
<comment type="similarity">
    <text evidence="2">Belongs to the DoxX family.</text>
</comment>
<evidence type="ECO:0000256" key="2">
    <source>
        <dbReference type="ARBA" id="ARBA00006679"/>
    </source>
</evidence>
<evidence type="ECO:0000313" key="9">
    <source>
        <dbReference type="Proteomes" id="UP001576784"/>
    </source>
</evidence>
<keyword evidence="3" id="KW-1003">Cell membrane</keyword>
<evidence type="ECO:0000313" key="8">
    <source>
        <dbReference type="EMBL" id="MFB2894863.1"/>
    </source>
</evidence>
<proteinExistence type="inferred from homology"/>